<evidence type="ECO:0000313" key="1">
    <source>
        <dbReference type="EMBL" id="CAD8192923.1"/>
    </source>
</evidence>
<gene>
    <name evidence="1" type="ORF">POCTA_138.1.T1030122</name>
</gene>
<dbReference type="Proteomes" id="UP000683925">
    <property type="component" value="Unassembled WGS sequence"/>
</dbReference>
<comment type="caution">
    <text evidence="1">The sequence shown here is derived from an EMBL/GenBank/DDBJ whole genome shotgun (WGS) entry which is preliminary data.</text>
</comment>
<keyword evidence="2" id="KW-1185">Reference proteome</keyword>
<name>A0A8S1WT60_PAROT</name>
<sequence length="415" mass="49082">MQSYLGPPAVTISVGKQICLNKDCNAPFNMTKTDNHAQHKMDVVYIQDIVIRLHSKNQKIKEELGEIQRNLLKRIESNDNAIEALRREDQTQILSHLKNLRQQSESLDPQLIERNNLDFYDDLFFSSRQQRKFEKLIEPSEKEIKDLFQKLIQDDNNVFTQCQVQCPHHNAERVNAFNLQKNVPKNQRLLCQQDRLDVAQNFQVCEQQLKRYCEQEKLFVKLYKMKDFIFSLRFQVDCITNKILTQIQNAISIHQDFFLQNQKNFNDLYQLIEPIPKETYENIAELLSKIGQQLPFNDTFKTTIGQFDRILNIFEQSIIDTQNNFGDFLNKLTPKIIKITVEVVFKKNTQVYHLEVQPEGKLQDLFDFIKTEGQIAQTINQTVIKINNRVFNQSEQSPHTYVLKHEQYIEFYVDQ</sequence>
<protein>
    <submittedName>
        <fullName evidence="1">Uncharacterized protein</fullName>
    </submittedName>
</protein>
<dbReference type="OrthoDB" id="309931at2759"/>
<organism evidence="1 2">
    <name type="scientific">Paramecium octaurelia</name>
    <dbReference type="NCBI Taxonomy" id="43137"/>
    <lineage>
        <taxon>Eukaryota</taxon>
        <taxon>Sar</taxon>
        <taxon>Alveolata</taxon>
        <taxon>Ciliophora</taxon>
        <taxon>Intramacronucleata</taxon>
        <taxon>Oligohymenophorea</taxon>
        <taxon>Peniculida</taxon>
        <taxon>Parameciidae</taxon>
        <taxon>Paramecium</taxon>
    </lineage>
</organism>
<dbReference type="OMA" id="QVYHLEV"/>
<proteinExistence type="predicted"/>
<evidence type="ECO:0000313" key="2">
    <source>
        <dbReference type="Proteomes" id="UP000683925"/>
    </source>
</evidence>
<reference evidence="1" key="1">
    <citation type="submission" date="2021-01" db="EMBL/GenBank/DDBJ databases">
        <authorList>
            <consortium name="Genoscope - CEA"/>
            <person name="William W."/>
        </authorList>
    </citation>
    <scope>NUCLEOTIDE SEQUENCE</scope>
</reference>
<accession>A0A8S1WT60</accession>
<dbReference type="EMBL" id="CAJJDP010000103">
    <property type="protein sequence ID" value="CAD8192923.1"/>
    <property type="molecule type" value="Genomic_DNA"/>
</dbReference>
<dbReference type="AlphaFoldDB" id="A0A8S1WT60"/>